<dbReference type="PANTHER" id="PTHR22726:SF1">
    <property type="entry name" value="METALLOENDOPEPTIDASE OMA1, MITOCHONDRIAL"/>
    <property type="match status" value="1"/>
</dbReference>
<evidence type="ECO:0000256" key="4">
    <source>
        <dbReference type="ARBA" id="ARBA00022833"/>
    </source>
</evidence>
<sequence>MTALPGRFNDGRTAASRQVTVTPGTNGLDIRGEDGLMVAFWKTADLRADGELPDGAGVRLRCAADPDARLSLAQAEFIRPLLPKPPRFPWLKLAGTFAGALGVLAALWLGIPAGARALAIMVPSAWEKGWGDTLADELERRWGTCRQPAGDAALQLLAARLGAGIAPDLHLNRLVVVRRTENNALALPGGSVLVFSGLLAQAESSDELAGVLAHEFTHLRLRHPTVAMIRAAGIGMAVMLVTGDASGLAASGAAMAMAGAYSRDDESAADAGAVTLLTQAGIGTQGLAAFFRRLDDGPPGLTGWLSTHPDSRARAQAVETQGGERQAPAATRPALEPEQWAAIKGICGQ</sequence>
<organism evidence="8 9">
    <name type="scientific">Magnetospirillum aberrantis SpK</name>
    <dbReference type="NCBI Taxonomy" id="908842"/>
    <lineage>
        <taxon>Bacteria</taxon>
        <taxon>Pseudomonadati</taxon>
        <taxon>Pseudomonadota</taxon>
        <taxon>Alphaproteobacteria</taxon>
        <taxon>Rhodospirillales</taxon>
        <taxon>Rhodospirillaceae</taxon>
        <taxon>Magnetospirillum</taxon>
    </lineage>
</organism>
<proteinExistence type="inferred from homology"/>
<feature type="domain" description="Peptidase M48" evidence="7">
    <location>
        <begin position="169"/>
        <end position="319"/>
    </location>
</feature>
<comment type="caution">
    <text evidence="8">The sequence shown here is derived from an EMBL/GenBank/DDBJ whole genome shotgun (WGS) entry which is preliminary data.</text>
</comment>
<dbReference type="CDD" id="cd07332">
    <property type="entry name" value="M48C_Oma1_like"/>
    <property type="match status" value="1"/>
</dbReference>
<evidence type="ECO:0000256" key="6">
    <source>
        <dbReference type="RuleBase" id="RU003983"/>
    </source>
</evidence>
<comment type="cofactor">
    <cofactor evidence="6">
        <name>Zn(2+)</name>
        <dbReference type="ChEBI" id="CHEBI:29105"/>
    </cofactor>
    <text evidence="6">Binds 1 zinc ion per subunit.</text>
</comment>
<evidence type="ECO:0000256" key="3">
    <source>
        <dbReference type="ARBA" id="ARBA00022801"/>
    </source>
</evidence>
<name>A0A7C9UZ22_9PROT</name>
<dbReference type="GO" id="GO:0046872">
    <property type="term" value="F:metal ion binding"/>
    <property type="evidence" value="ECO:0007669"/>
    <property type="project" value="UniProtKB-KW"/>
</dbReference>
<evidence type="ECO:0000256" key="2">
    <source>
        <dbReference type="ARBA" id="ARBA00022723"/>
    </source>
</evidence>
<dbReference type="InterPro" id="IPR001915">
    <property type="entry name" value="Peptidase_M48"/>
</dbReference>
<dbReference type="InterPro" id="IPR051156">
    <property type="entry name" value="Mito/Outer_Membr_Metalloprot"/>
</dbReference>
<comment type="similarity">
    <text evidence="6">Belongs to the peptidase M48 family.</text>
</comment>
<reference evidence="8 9" key="1">
    <citation type="submission" date="2020-02" db="EMBL/GenBank/DDBJ databases">
        <authorList>
            <person name="Dziuba M."/>
            <person name="Kuznetsov B."/>
            <person name="Mardanov A."/>
            <person name="Ravin N."/>
            <person name="Grouzdev D."/>
        </authorList>
    </citation>
    <scope>NUCLEOTIDE SEQUENCE [LARGE SCALE GENOMIC DNA]</scope>
    <source>
        <strain evidence="8 9">SpK</strain>
    </source>
</reference>
<evidence type="ECO:0000256" key="1">
    <source>
        <dbReference type="ARBA" id="ARBA00022670"/>
    </source>
</evidence>
<accession>A0A7C9UZ22</accession>
<evidence type="ECO:0000256" key="5">
    <source>
        <dbReference type="ARBA" id="ARBA00023049"/>
    </source>
</evidence>
<dbReference type="RefSeq" id="WP_163678104.1">
    <property type="nucleotide sequence ID" value="NZ_JAAIYP010000035.1"/>
</dbReference>
<dbReference type="GO" id="GO:0016020">
    <property type="term" value="C:membrane"/>
    <property type="evidence" value="ECO:0007669"/>
    <property type="project" value="TreeGrafter"/>
</dbReference>
<dbReference type="EMBL" id="JAAIYP010000035">
    <property type="protein sequence ID" value="NFV80251.1"/>
    <property type="molecule type" value="Genomic_DNA"/>
</dbReference>
<keyword evidence="2" id="KW-0479">Metal-binding</keyword>
<keyword evidence="5 6" id="KW-0482">Metalloprotease</keyword>
<gene>
    <name evidence="8" type="ORF">G4223_09020</name>
</gene>
<dbReference type="Proteomes" id="UP000480684">
    <property type="component" value="Unassembled WGS sequence"/>
</dbReference>
<protein>
    <submittedName>
        <fullName evidence="8">M48 family metallopeptidase</fullName>
    </submittedName>
</protein>
<keyword evidence="4 6" id="KW-0862">Zinc</keyword>
<dbReference type="GO" id="GO:0051603">
    <property type="term" value="P:proteolysis involved in protein catabolic process"/>
    <property type="evidence" value="ECO:0007669"/>
    <property type="project" value="TreeGrafter"/>
</dbReference>
<dbReference type="GO" id="GO:0004222">
    <property type="term" value="F:metalloendopeptidase activity"/>
    <property type="evidence" value="ECO:0007669"/>
    <property type="project" value="InterPro"/>
</dbReference>
<evidence type="ECO:0000313" key="8">
    <source>
        <dbReference type="EMBL" id="NFV80251.1"/>
    </source>
</evidence>
<dbReference type="AlphaFoldDB" id="A0A7C9UZ22"/>
<keyword evidence="9" id="KW-1185">Reference proteome</keyword>
<evidence type="ECO:0000259" key="7">
    <source>
        <dbReference type="Pfam" id="PF01435"/>
    </source>
</evidence>
<dbReference type="Pfam" id="PF01435">
    <property type="entry name" value="Peptidase_M48"/>
    <property type="match status" value="1"/>
</dbReference>
<keyword evidence="1 6" id="KW-0645">Protease</keyword>
<dbReference type="PANTHER" id="PTHR22726">
    <property type="entry name" value="METALLOENDOPEPTIDASE OMA1"/>
    <property type="match status" value="1"/>
</dbReference>
<evidence type="ECO:0000313" key="9">
    <source>
        <dbReference type="Proteomes" id="UP000480684"/>
    </source>
</evidence>
<dbReference type="Gene3D" id="3.30.2010.10">
    <property type="entry name" value="Metalloproteases ('zincins'), catalytic domain"/>
    <property type="match status" value="1"/>
</dbReference>
<keyword evidence="3 6" id="KW-0378">Hydrolase</keyword>